<dbReference type="AlphaFoldDB" id="A0A9P5RY42"/>
<keyword evidence="5" id="KW-0779">Telomere</keyword>
<feature type="region of interest" description="Disordered" evidence="8">
    <location>
        <begin position="236"/>
        <end position="335"/>
    </location>
</feature>
<comment type="caution">
    <text evidence="10">The sequence shown here is derived from an EMBL/GenBank/DDBJ whole genome shotgun (WGS) entry which is preliminary data.</text>
</comment>
<keyword evidence="6" id="KW-0238">DNA-binding</keyword>
<evidence type="ECO:0000256" key="4">
    <source>
        <dbReference type="ARBA" id="ARBA00022454"/>
    </source>
</evidence>
<protein>
    <recommendedName>
        <fullName evidence="9">Protection of telomeres protein 1 ssDNA-binding domain-containing protein</fullName>
    </recommendedName>
</protein>
<evidence type="ECO:0000259" key="9">
    <source>
        <dbReference type="Pfam" id="PF16686"/>
    </source>
</evidence>
<dbReference type="PANTHER" id="PTHR14513">
    <property type="entry name" value="PROTECTION OF TELOMERES 1"/>
    <property type="match status" value="1"/>
</dbReference>
<feature type="compositionally biased region" description="Pro residues" evidence="8">
    <location>
        <begin position="204"/>
        <end position="223"/>
    </location>
</feature>
<feature type="compositionally biased region" description="Low complexity" evidence="8">
    <location>
        <begin position="241"/>
        <end position="259"/>
    </location>
</feature>
<dbReference type="Gene3D" id="2.40.50.140">
    <property type="entry name" value="Nucleic acid-binding proteins"/>
    <property type="match status" value="1"/>
</dbReference>
<dbReference type="InterPro" id="IPR012340">
    <property type="entry name" value="NA-bd_OB-fold"/>
</dbReference>
<dbReference type="SUPFAM" id="SSF50249">
    <property type="entry name" value="Nucleic acid-binding proteins"/>
    <property type="match status" value="2"/>
</dbReference>
<dbReference type="GO" id="GO:0098505">
    <property type="term" value="F:G-rich strand telomeric DNA binding"/>
    <property type="evidence" value="ECO:0007669"/>
    <property type="project" value="TreeGrafter"/>
</dbReference>
<sequence length="567" mass="63167">MSNDPSRPPGFLSQFQPPIFDPRLRTTSQLEPNVYCDYVAEVRYFKVEDGWYGKKPRAVMVLTDYTEHPLLPYQEAKGRPIGQASIITTLWDEHCQTAQRFGIKAGDLVYLKNLRPKLGPNGTIELNMNGHRGNGYPQVKPIQKLDQNDPFVGELRIRKSKYELHVNMQNGASSELLPEPQPTLPLRSINQEHGNITGLSPPQRYFPPTPSPPPPPKVRAKLPPLPHPLHLPIYPKSYVDASPSTTSANSATTRTTPAPQDIQPVVNTPLEREVSVASTRESSVASSRESSVTSTRESSVTSTRESSSFVAVKVEPGCQDSPPTTSSASAQSRSATTSAKISPTIVLVEKVRQAARANYAEGPRFVKLRARVVGFAPQTLLDFSWAVCSNCRHKYSPISEEKPPRWCPGCDIYDRVKFEYGFRLILMDELDQTYTVDVDDEHGATLIGFPADDLLRGDDLLEKLIQRLALIGVSNVMDQDEEIYLDFCVRQNLTRSESRKETMGASLKRTGSPLPSREVKRRSNDSQGAGQSEWNKSPPSPTEEEETGTSSLTWSLVYTEILKTDWD</sequence>
<evidence type="ECO:0000256" key="7">
    <source>
        <dbReference type="ARBA" id="ARBA00023242"/>
    </source>
</evidence>
<dbReference type="Proteomes" id="UP000748756">
    <property type="component" value="Unassembled WGS sequence"/>
</dbReference>
<gene>
    <name evidence="10" type="ORF">BG015_010008</name>
</gene>
<dbReference type="GO" id="GO:0016233">
    <property type="term" value="P:telomere capping"/>
    <property type="evidence" value="ECO:0007669"/>
    <property type="project" value="TreeGrafter"/>
</dbReference>
<evidence type="ECO:0000313" key="11">
    <source>
        <dbReference type="Proteomes" id="UP000748756"/>
    </source>
</evidence>
<feature type="compositionally biased region" description="Polar residues" evidence="8">
    <location>
        <begin position="188"/>
        <end position="200"/>
    </location>
</feature>
<evidence type="ECO:0000256" key="1">
    <source>
        <dbReference type="ARBA" id="ARBA00004123"/>
    </source>
</evidence>
<feature type="compositionally biased region" description="Low complexity" evidence="8">
    <location>
        <begin position="321"/>
        <end position="335"/>
    </location>
</feature>
<dbReference type="GO" id="GO:0032210">
    <property type="term" value="P:regulation of telomere maintenance via telomerase"/>
    <property type="evidence" value="ECO:0007669"/>
    <property type="project" value="TreeGrafter"/>
</dbReference>
<dbReference type="OrthoDB" id="2186770at2759"/>
<proteinExistence type="inferred from homology"/>
<evidence type="ECO:0000256" key="6">
    <source>
        <dbReference type="ARBA" id="ARBA00023125"/>
    </source>
</evidence>
<evidence type="ECO:0000256" key="3">
    <source>
        <dbReference type="ARBA" id="ARBA00008442"/>
    </source>
</evidence>
<dbReference type="PANTHER" id="PTHR14513:SF0">
    <property type="entry name" value="PROTECTION OF TELOMERES PROTEIN 1"/>
    <property type="match status" value="1"/>
</dbReference>
<dbReference type="GO" id="GO:0010521">
    <property type="term" value="F:telomerase inhibitor activity"/>
    <property type="evidence" value="ECO:0007669"/>
    <property type="project" value="TreeGrafter"/>
</dbReference>
<keyword evidence="11" id="KW-1185">Reference proteome</keyword>
<dbReference type="GO" id="GO:0000783">
    <property type="term" value="C:nuclear telomere cap complex"/>
    <property type="evidence" value="ECO:0007669"/>
    <property type="project" value="TreeGrafter"/>
</dbReference>
<dbReference type="InterPro" id="IPR032042">
    <property type="entry name" value="POT1PC"/>
</dbReference>
<dbReference type="EMBL" id="JAAAUQ010000687">
    <property type="protein sequence ID" value="KAF9148257.1"/>
    <property type="molecule type" value="Genomic_DNA"/>
</dbReference>
<dbReference type="Pfam" id="PF16686">
    <property type="entry name" value="POT1PC"/>
    <property type="match status" value="1"/>
</dbReference>
<evidence type="ECO:0000256" key="5">
    <source>
        <dbReference type="ARBA" id="ARBA00022895"/>
    </source>
</evidence>
<evidence type="ECO:0000256" key="2">
    <source>
        <dbReference type="ARBA" id="ARBA00004574"/>
    </source>
</evidence>
<feature type="domain" description="Protection of telomeres protein 1 ssDNA-binding" evidence="9">
    <location>
        <begin position="55"/>
        <end position="163"/>
    </location>
</feature>
<feature type="region of interest" description="Disordered" evidence="8">
    <location>
        <begin position="499"/>
        <end position="551"/>
    </location>
</feature>
<reference evidence="10" key="1">
    <citation type="journal article" date="2020" name="Fungal Divers.">
        <title>Resolving the Mortierellaceae phylogeny through synthesis of multi-gene phylogenetics and phylogenomics.</title>
        <authorList>
            <person name="Vandepol N."/>
            <person name="Liber J."/>
            <person name="Desiro A."/>
            <person name="Na H."/>
            <person name="Kennedy M."/>
            <person name="Barry K."/>
            <person name="Grigoriev I.V."/>
            <person name="Miller A.N."/>
            <person name="O'Donnell K."/>
            <person name="Stajich J.E."/>
            <person name="Bonito G."/>
        </authorList>
    </citation>
    <scope>NUCLEOTIDE SEQUENCE</scope>
    <source>
        <strain evidence="10">NRRL 6426</strain>
    </source>
</reference>
<evidence type="ECO:0000313" key="10">
    <source>
        <dbReference type="EMBL" id="KAF9148257.1"/>
    </source>
</evidence>
<feature type="compositionally biased region" description="Polar residues" evidence="8">
    <location>
        <begin position="525"/>
        <end position="535"/>
    </location>
</feature>
<feature type="region of interest" description="Disordered" evidence="8">
    <location>
        <begin position="173"/>
        <end position="223"/>
    </location>
</feature>
<dbReference type="InterPro" id="IPR028389">
    <property type="entry name" value="POT1"/>
</dbReference>
<comment type="similarity">
    <text evidence="3">Belongs to the telombin family.</text>
</comment>
<feature type="compositionally biased region" description="Low complexity" evidence="8">
    <location>
        <begin position="275"/>
        <end position="308"/>
    </location>
</feature>
<organism evidence="10 11">
    <name type="scientific">Linnemannia schmuckeri</name>
    <dbReference type="NCBI Taxonomy" id="64567"/>
    <lineage>
        <taxon>Eukaryota</taxon>
        <taxon>Fungi</taxon>
        <taxon>Fungi incertae sedis</taxon>
        <taxon>Mucoromycota</taxon>
        <taxon>Mortierellomycotina</taxon>
        <taxon>Mortierellomycetes</taxon>
        <taxon>Mortierellales</taxon>
        <taxon>Mortierellaceae</taxon>
        <taxon>Linnemannia</taxon>
    </lineage>
</organism>
<evidence type="ECO:0000256" key="8">
    <source>
        <dbReference type="SAM" id="MobiDB-lite"/>
    </source>
</evidence>
<name>A0A9P5RY42_9FUNG</name>
<comment type="subcellular location">
    <subcellularLocation>
        <location evidence="2">Chromosome</location>
        <location evidence="2">Telomere</location>
    </subcellularLocation>
    <subcellularLocation>
        <location evidence="1">Nucleus</location>
    </subcellularLocation>
</comment>
<accession>A0A9P5RY42</accession>
<keyword evidence="4" id="KW-0158">Chromosome</keyword>
<keyword evidence="7" id="KW-0539">Nucleus</keyword>